<organism evidence="1 2">
    <name type="scientific">Paragonimus skrjabini miyazakii</name>
    <dbReference type="NCBI Taxonomy" id="59628"/>
    <lineage>
        <taxon>Eukaryota</taxon>
        <taxon>Metazoa</taxon>
        <taxon>Spiralia</taxon>
        <taxon>Lophotrochozoa</taxon>
        <taxon>Platyhelminthes</taxon>
        <taxon>Trematoda</taxon>
        <taxon>Digenea</taxon>
        <taxon>Plagiorchiida</taxon>
        <taxon>Troglotremata</taxon>
        <taxon>Troglotrematidae</taxon>
        <taxon>Paragonimus</taxon>
    </lineage>
</organism>
<keyword evidence="2" id="KW-1185">Reference proteome</keyword>
<reference evidence="1" key="1">
    <citation type="submission" date="2019-07" db="EMBL/GenBank/DDBJ databases">
        <title>Annotation for the trematode Paragonimus miyazaki's.</title>
        <authorList>
            <person name="Choi Y.-J."/>
        </authorList>
    </citation>
    <scope>NUCLEOTIDE SEQUENCE</scope>
    <source>
        <strain evidence="1">Japan</strain>
    </source>
</reference>
<proteinExistence type="predicted"/>
<dbReference type="AlphaFoldDB" id="A0A8S9YVX7"/>
<dbReference type="EMBL" id="JTDE01002538">
    <property type="protein sequence ID" value="KAF7257223.1"/>
    <property type="molecule type" value="Genomic_DNA"/>
</dbReference>
<evidence type="ECO:0000313" key="1">
    <source>
        <dbReference type="EMBL" id="KAF7257223.1"/>
    </source>
</evidence>
<accession>A0A8S9YVX7</accession>
<name>A0A8S9YVX7_9TREM</name>
<gene>
    <name evidence="1" type="ORF">EG68_12015</name>
</gene>
<evidence type="ECO:0000313" key="2">
    <source>
        <dbReference type="Proteomes" id="UP000822476"/>
    </source>
</evidence>
<sequence>MMLDRSLENSLQLAAIRNVLTHLVNKRIF</sequence>
<dbReference type="Proteomes" id="UP000822476">
    <property type="component" value="Unassembled WGS sequence"/>
</dbReference>
<comment type="caution">
    <text evidence="1">The sequence shown here is derived from an EMBL/GenBank/DDBJ whole genome shotgun (WGS) entry which is preliminary data.</text>
</comment>
<protein>
    <submittedName>
        <fullName evidence="1">Uncharacterized protein</fullName>
    </submittedName>
</protein>